<comment type="caution">
    <text evidence="1">The sequence shown here is derived from an EMBL/GenBank/DDBJ whole genome shotgun (WGS) entry which is preliminary data.</text>
</comment>
<protein>
    <submittedName>
        <fullName evidence="1">YqzL family protein</fullName>
    </submittedName>
</protein>
<gene>
    <name evidence="1" type="ORF">ACI1P1_15555</name>
</gene>
<accession>A0ACC7P067</accession>
<dbReference type="EMBL" id="JBJURJ010000009">
    <property type="protein sequence ID" value="MFM9329711.1"/>
    <property type="molecule type" value="Genomic_DNA"/>
</dbReference>
<evidence type="ECO:0000313" key="2">
    <source>
        <dbReference type="Proteomes" id="UP001631969"/>
    </source>
</evidence>
<name>A0ACC7P067_9BACL</name>
<dbReference type="Proteomes" id="UP001631969">
    <property type="component" value="Unassembled WGS sequence"/>
</dbReference>
<sequence length="47" mass="5417">MRDFSWNYFSKTGDVNAYLLYKESLTPEETAAPTEELQEQEEGEAVV</sequence>
<keyword evidence="2" id="KW-1185">Reference proteome</keyword>
<proteinExistence type="predicted"/>
<evidence type="ECO:0000313" key="1">
    <source>
        <dbReference type="EMBL" id="MFM9329711.1"/>
    </source>
</evidence>
<reference evidence="1" key="1">
    <citation type="submission" date="2024-12" db="EMBL/GenBank/DDBJ databases">
        <authorList>
            <person name="Wu N."/>
        </authorList>
    </citation>
    <scope>NUCLEOTIDE SEQUENCE</scope>
    <source>
        <strain evidence="1">P15</strain>
    </source>
</reference>
<organism evidence="1 2">
    <name type="scientific">Paenibacillus mesotrionivorans</name>
    <dbReference type="NCBI Taxonomy" id="3160968"/>
    <lineage>
        <taxon>Bacteria</taxon>
        <taxon>Bacillati</taxon>
        <taxon>Bacillota</taxon>
        <taxon>Bacilli</taxon>
        <taxon>Bacillales</taxon>
        <taxon>Paenibacillaceae</taxon>
        <taxon>Paenibacillus</taxon>
    </lineage>
</organism>